<keyword evidence="1" id="KW-1133">Transmembrane helix</keyword>
<accession>C6CPE6</accession>
<keyword evidence="1" id="KW-0472">Membrane</keyword>
<evidence type="ECO:0000313" key="3">
    <source>
        <dbReference type="Proteomes" id="UP000002735"/>
    </source>
</evidence>
<evidence type="ECO:0000313" key="2">
    <source>
        <dbReference type="EMBL" id="ACT06001.1"/>
    </source>
</evidence>
<dbReference type="Proteomes" id="UP000002735">
    <property type="component" value="Chromosome"/>
</dbReference>
<dbReference type="EMBL" id="CP001655">
    <property type="protein sequence ID" value="ACT06001.1"/>
    <property type="molecule type" value="Genomic_DNA"/>
</dbReference>
<sequence>MTEKESIINGRVLIRVFSLTVASTASLFRWLAIATDSHHNKFN</sequence>
<dbReference type="HOGENOM" id="CLU_3232775_0_0_6"/>
<name>C6CPE6_DICC1</name>
<dbReference type="GeneID" id="88813622"/>
<proteinExistence type="predicted"/>
<dbReference type="RefSeq" id="WP_012768879.1">
    <property type="nucleotide sequence ID" value="NC_012912.1"/>
</dbReference>
<keyword evidence="1" id="KW-0812">Transmembrane</keyword>
<dbReference type="KEGG" id="dze:Dd1591_1129"/>
<protein>
    <submittedName>
        <fullName evidence="2">Uncharacterized protein</fullName>
    </submittedName>
</protein>
<feature type="transmembrane region" description="Helical" evidence="1">
    <location>
        <begin position="12"/>
        <end position="33"/>
    </location>
</feature>
<dbReference type="STRING" id="561229.Dd1591_1129"/>
<evidence type="ECO:0000256" key="1">
    <source>
        <dbReference type="SAM" id="Phobius"/>
    </source>
</evidence>
<organism evidence="2 3">
    <name type="scientific">Dickeya chrysanthemi (strain Ech1591)</name>
    <name type="common">Dickeya zeae (strain Ech1591)</name>
    <dbReference type="NCBI Taxonomy" id="561229"/>
    <lineage>
        <taxon>Bacteria</taxon>
        <taxon>Pseudomonadati</taxon>
        <taxon>Pseudomonadota</taxon>
        <taxon>Gammaproteobacteria</taxon>
        <taxon>Enterobacterales</taxon>
        <taxon>Pectobacteriaceae</taxon>
        <taxon>Dickeya</taxon>
    </lineage>
</organism>
<reference evidence="2 3" key="1">
    <citation type="submission" date="2009-06" db="EMBL/GenBank/DDBJ databases">
        <title>Complete sequence of Dickeya zeae Ech1591.</title>
        <authorList>
            <consortium name="US DOE Joint Genome Institute"/>
            <person name="Lucas S."/>
            <person name="Copeland A."/>
            <person name="Lapidus A."/>
            <person name="Glavina del Rio T."/>
            <person name="Tice H."/>
            <person name="Bruce D."/>
            <person name="Goodwin L."/>
            <person name="Pitluck S."/>
            <person name="Chertkov O."/>
            <person name="Brettin T."/>
            <person name="Detter J.C."/>
            <person name="Han C."/>
            <person name="Larimer F."/>
            <person name="Land M."/>
            <person name="Hauser L."/>
            <person name="Kyrpides N."/>
            <person name="Ovchinnikova G."/>
            <person name="Balakrishnan V."/>
            <person name="Glasner J."/>
            <person name="Perna N.T."/>
        </authorList>
    </citation>
    <scope>NUCLEOTIDE SEQUENCE [LARGE SCALE GENOMIC DNA]</scope>
    <source>
        <strain evidence="2 3">Ech1591</strain>
    </source>
</reference>
<gene>
    <name evidence="2" type="ordered locus">Dd1591_1129</name>
</gene>
<dbReference type="AlphaFoldDB" id="C6CPE6"/>